<proteinExistence type="predicted"/>
<comment type="subcellular location">
    <subcellularLocation>
        <location evidence="1">Membrane</location>
        <topology evidence="1">Multi-pass membrane protein</topology>
    </subcellularLocation>
</comment>
<dbReference type="Proteomes" id="UP000291117">
    <property type="component" value="Unassembled WGS sequence"/>
</dbReference>
<feature type="transmembrane region" description="Helical" evidence="6">
    <location>
        <begin position="644"/>
        <end position="662"/>
    </location>
</feature>
<feature type="transmembrane region" description="Helical" evidence="6">
    <location>
        <begin position="434"/>
        <end position="454"/>
    </location>
</feature>
<reference evidence="8 9" key="1">
    <citation type="submission" date="2019-02" db="EMBL/GenBank/DDBJ databases">
        <title>Pedobacter sp. RP-3-8 sp. nov., isolated from Arctic soil.</title>
        <authorList>
            <person name="Dahal R.H."/>
        </authorList>
    </citation>
    <scope>NUCLEOTIDE SEQUENCE [LARGE SCALE GENOMIC DNA]</scope>
    <source>
        <strain evidence="8 9">RP-3-8</strain>
    </source>
</reference>
<keyword evidence="4 6" id="KW-1133">Transmembrane helix</keyword>
<feature type="transmembrane region" description="Helical" evidence="6">
    <location>
        <begin position="396"/>
        <end position="414"/>
    </location>
</feature>
<evidence type="ECO:0000256" key="6">
    <source>
        <dbReference type="SAM" id="Phobius"/>
    </source>
</evidence>
<evidence type="ECO:0000256" key="4">
    <source>
        <dbReference type="ARBA" id="ARBA00022989"/>
    </source>
</evidence>
<dbReference type="GO" id="GO:0008360">
    <property type="term" value="P:regulation of cell shape"/>
    <property type="evidence" value="ECO:0007669"/>
    <property type="project" value="UniProtKB-KW"/>
</dbReference>
<comment type="caution">
    <text evidence="8">The sequence shown here is derived from an EMBL/GenBank/DDBJ whole genome shotgun (WGS) entry which is preliminary data.</text>
</comment>
<evidence type="ECO:0000313" key="9">
    <source>
        <dbReference type="Proteomes" id="UP000291117"/>
    </source>
</evidence>
<dbReference type="PANTHER" id="PTHR30474">
    <property type="entry name" value="CELL CYCLE PROTEIN"/>
    <property type="match status" value="1"/>
</dbReference>
<dbReference type="OrthoDB" id="9812661at2"/>
<evidence type="ECO:0000256" key="1">
    <source>
        <dbReference type="ARBA" id="ARBA00004141"/>
    </source>
</evidence>
<evidence type="ECO:0000256" key="5">
    <source>
        <dbReference type="ARBA" id="ARBA00023136"/>
    </source>
</evidence>
<feature type="transmembrane region" description="Helical" evidence="6">
    <location>
        <begin position="16"/>
        <end position="35"/>
    </location>
</feature>
<feature type="transmembrane region" description="Helical" evidence="6">
    <location>
        <begin position="551"/>
        <end position="572"/>
    </location>
</feature>
<dbReference type="RefSeq" id="WP_131610944.1">
    <property type="nucleotide sequence ID" value="NZ_SJSM01000016.1"/>
</dbReference>
<feature type="transmembrane region" description="Helical" evidence="6">
    <location>
        <begin position="674"/>
        <end position="694"/>
    </location>
</feature>
<feature type="transmembrane region" description="Helical" evidence="6">
    <location>
        <begin position="321"/>
        <end position="340"/>
    </location>
</feature>
<dbReference type="Gene3D" id="3.40.710.10">
    <property type="entry name" value="DD-peptidase/beta-lactamase superfamily"/>
    <property type="match status" value="1"/>
</dbReference>
<dbReference type="GO" id="GO:0005886">
    <property type="term" value="C:plasma membrane"/>
    <property type="evidence" value="ECO:0007669"/>
    <property type="project" value="TreeGrafter"/>
</dbReference>
<evidence type="ECO:0000256" key="2">
    <source>
        <dbReference type="ARBA" id="ARBA00022692"/>
    </source>
</evidence>
<dbReference type="InterPro" id="IPR001182">
    <property type="entry name" value="FtsW/RodA"/>
</dbReference>
<evidence type="ECO:0000313" key="8">
    <source>
        <dbReference type="EMBL" id="TCC91017.1"/>
    </source>
</evidence>
<keyword evidence="2 6" id="KW-0812">Transmembrane</keyword>
<feature type="transmembrane region" description="Helical" evidence="6">
    <location>
        <begin position="706"/>
        <end position="731"/>
    </location>
</feature>
<sequence length="1329" mass="147981">MNKQSIIIPNRKVERIFLLLITLVLGALFVTLYFAQQQNFEDVHKRLADGTMVNINEAEPGKQIKNLLNKGYYFEDKKDIDLIQDVVTGGIPLYKGEIDNIGELNKRKFFVPADIAFAEGGKNFKERVIASRLLLGFTGTDSLKYKEEQKRPQQLPAQKDFAKGSYGISGKIIDTAGKAVSGVLVRLQMILPQDTAYTEAEVVNDFIAYLRTDANGNYNFQHLRDDKAYGVLPLKAGFQFGRSQGLEELDRDATLNFRQSPHSIKLFSTRDFKILKKEKSLIVRTPEAYNQWYWIIAVSFFAGFFFLHFLMSAKYPQADQLILPIIMLMTGISFLTLLSLQDPLRDRFLARDSLIFYGLGILSICIMLAIPMRKFNVDSRWYRMLLVKNAFSKAKGWQWAIMALCLLGLTIVFGSGPEGSGVKVNLFGVQPSEIVKYSIILFLAGFFASNERFITEYSSWHKRWFFFSFALIAMVIAILMYLLLGDLGPAMVVCFTFIILFSFSRGDFMMMLTAIIIYVFSAWFLNVWIATLVTALLVALIMVINKKTSESAMMIVMVMAAFLLIDQVPYLGKLIPGPVNRLTERKSIWQDPWNNEVYGGDQVANGIWAMASGGMSGQGVGQAFAKTIPEAHTDMILPAIGEEFGGAGIIGIFILFLIFLHRSILIGRQTGMPFLFYLSAGVGISLFIQFLLIAGGSTGALPLSGVALPFISYGGSSLVANMLAAGFLLAVSMVKGTEVQMAYITKQQDKNLVPALLAATVAIVLLGITVSNYIVDNKKWVVQPALVADKSGARMFSYNPRIAILMNKLAAGDLYDRNGRILATSKPEHIRKQQRVLHAAGVSYDLDSAEHKRVDRYYPFEEQLFFWVGDNNTGVFNGSTNGYFAEYEHAAELRGFKTPTVSFNTHANKYHEDRFLPRGVKEMTVSKRDYAALAPLLLSGINSAEVELFKKRNRDVKLTIDAGLQTSIQNTMAQDTAIQKSRVSVVIMEDATGDVLASAVYPLPPIKNWDLLNMPITEQNKLAGWYTTADLGFTTATPPGSTAKVVTAMAAFNKLGPDAAKKVYTVSMAERIRTKGIEPDETGRINLESALVKSNNVYFIKIANEQHLQNEMATLYLQTGMFLRGVGGYYYDRNANNAKQEEKWRALWEKTEFNTKPKYDPARIRRTRAKGISGMAWGQGELIATPAAMARLISGVANKGKMVANRYVLKISDSVTAVNPAIKIANDPQYAELISGYMLKQSENKTYTLGLKVAGKTGTPERIWKDEKINDGWYTFFAPRANGKGNVVVCIRIESTRGSSKAVKLAGQHVIPALLKLGYLSKENKEIKN</sequence>
<evidence type="ECO:0000256" key="3">
    <source>
        <dbReference type="ARBA" id="ARBA00022960"/>
    </source>
</evidence>
<dbReference type="PANTHER" id="PTHR30474:SF3">
    <property type="entry name" value="PEPTIDOGLYCAN GLYCOSYLTRANSFERASE RODA"/>
    <property type="match status" value="1"/>
</dbReference>
<keyword evidence="5 6" id="KW-0472">Membrane</keyword>
<organism evidence="8 9">
    <name type="scientific">Pedobacter hiemivivus</name>
    <dbReference type="NCBI Taxonomy" id="2530454"/>
    <lineage>
        <taxon>Bacteria</taxon>
        <taxon>Pseudomonadati</taxon>
        <taxon>Bacteroidota</taxon>
        <taxon>Sphingobacteriia</taxon>
        <taxon>Sphingobacteriales</taxon>
        <taxon>Sphingobacteriaceae</taxon>
        <taxon>Pedobacter</taxon>
    </lineage>
</organism>
<keyword evidence="9" id="KW-1185">Reference proteome</keyword>
<feature type="transmembrane region" description="Helical" evidence="6">
    <location>
        <begin position="292"/>
        <end position="309"/>
    </location>
</feature>
<feature type="transmembrane region" description="Helical" evidence="6">
    <location>
        <begin position="466"/>
        <end position="499"/>
    </location>
</feature>
<dbReference type="SUPFAM" id="SSF56601">
    <property type="entry name" value="beta-lactamase/transpeptidase-like"/>
    <property type="match status" value="1"/>
</dbReference>
<evidence type="ECO:0000259" key="7">
    <source>
        <dbReference type="Pfam" id="PF00905"/>
    </source>
</evidence>
<name>A0A4R0MW19_9SPHI</name>
<dbReference type="InterPro" id="IPR012338">
    <property type="entry name" value="Beta-lactam/transpept-like"/>
</dbReference>
<dbReference type="Pfam" id="PF00905">
    <property type="entry name" value="Transpeptidase"/>
    <property type="match status" value="1"/>
</dbReference>
<dbReference type="GO" id="GO:0008658">
    <property type="term" value="F:penicillin binding"/>
    <property type="evidence" value="ECO:0007669"/>
    <property type="project" value="InterPro"/>
</dbReference>
<dbReference type="Pfam" id="PF01098">
    <property type="entry name" value="FTSW_RODA_SPOVE"/>
    <property type="match status" value="2"/>
</dbReference>
<keyword evidence="3" id="KW-0133">Cell shape</keyword>
<feature type="transmembrane region" description="Helical" evidence="6">
    <location>
        <begin position="511"/>
        <end position="544"/>
    </location>
</feature>
<dbReference type="EMBL" id="SJSM01000016">
    <property type="protein sequence ID" value="TCC91017.1"/>
    <property type="molecule type" value="Genomic_DNA"/>
</dbReference>
<dbReference type="GO" id="GO:0015648">
    <property type="term" value="F:lipid-linked peptidoglycan transporter activity"/>
    <property type="evidence" value="ECO:0007669"/>
    <property type="project" value="TreeGrafter"/>
</dbReference>
<accession>A0A4R0MW19</accession>
<gene>
    <name evidence="8" type="ORF">EZ444_20085</name>
</gene>
<dbReference type="InterPro" id="IPR001460">
    <property type="entry name" value="PCN-bd_Tpept"/>
</dbReference>
<feature type="transmembrane region" description="Helical" evidence="6">
    <location>
        <begin position="752"/>
        <end position="775"/>
    </location>
</feature>
<feature type="domain" description="Penicillin-binding protein transpeptidase" evidence="7">
    <location>
        <begin position="984"/>
        <end position="1300"/>
    </location>
</feature>
<dbReference type="GO" id="GO:0051301">
    <property type="term" value="P:cell division"/>
    <property type="evidence" value="ECO:0007669"/>
    <property type="project" value="InterPro"/>
</dbReference>
<feature type="transmembrane region" description="Helical" evidence="6">
    <location>
        <begin position="355"/>
        <end position="375"/>
    </location>
</feature>
<protein>
    <submittedName>
        <fullName evidence="8">Cell cycle protein</fullName>
    </submittedName>
</protein>
<dbReference type="GO" id="GO:0032153">
    <property type="term" value="C:cell division site"/>
    <property type="evidence" value="ECO:0007669"/>
    <property type="project" value="TreeGrafter"/>
</dbReference>